<evidence type="ECO:0000313" key="2">
    <source>
        <dbReference type="EMBL" id="EMB30461.1"/>
    </source>
</evidence>
<proteinExistence type="predicted"/>
<dbReference type="AlphaFoldDB" id="A0A0E2E2X3"/>
<dbReference type="EMBL" id="AGDV01000021">
    <property type="protein sequence ID" value="EMB30461.1"/>
    <property type="molecule type" value="Genomic_DNA"/>
</dbReference>
<organism evidence="2">
    <name type="scientific">Treponema denticola H-22</name>
    <dbReference type="NCBI Taxonomy" id="999432"/>
    <lineage>
        <taxon>Bacteria</taxon>
        <taxon>Pseudomonadati</taxon>
        <taxon>Spirochaetota</taxon>
        <taxon>Spirochaetia</taxon>
        <taxon>Spirochaetales</taxon>
        <taxon>Treponemataceae</taxon>
        <taxon>Treponema</taxon>
    </lineage>
</organism>
<feature type="chain" id="PRO_5002393436" evidence="1">
    <location>
        <begin position="20"/>
        <end position="201"/>
    </location>
</feature>
<reference evidence="2" key="1">
    <citation type="submission" date="2012-01" db="EMBL/GenBank/DDBJ databases">
        <title>The Genome Sequence of Treponema denticola H-22.</title>
        <authorList>
            <consortium name="The Broad Institute Genome Sequencing Platform"/>
            <person name="Earl A."/>
            <person name="Ward D."/>
            <person name="Feldgarden M."/>
            <person name="Gevers D."/>
            <person name="Blanton J.M."/>
            <person name="Fenno C.J."/>
            <person name="Baranova O.V."/>
            <person name="Mathney J."/>
            <person name="Dewhirst F.E."/>
            <person name="Izard J."/>
            <person name="Young S.K."/>
            <person name="Zeng Q."/>
            <person name="Gargeya S."/>
            <person name="Fitzgerald M."/>
            <person name="Haas B."/>
            <person name="Abouelleil A."/>
            <person name="Alvarado L."/>
            <person name="Arachchi H.M."/>
            <person name="Berlin A."/>
            <person name="Chapman S.B."/>
            <person name="Gearin G."/>
            <person name="Goldberg J."/>
            <person name="Griggs A."/>
            <person name="Gujja S."/>
            <person name="Hansen M."/>
            <person name="Heiman D."/>
            <person name="Howarth C."/>
            <person name="Larimer J."/>
            <person name="Lui A."/>
            <person name="MacDonald P.J.P."/>
            <person name="McCowen C."/>
            <person name="Montmayeur A."/>
            <person name="Murphy C."/>
            <person name="Neiman D."/>
            <person name="Pearson M."/>
            <person name="Priest M."/>
            <person name="Roberts A."/>
            <person name="Saif S."/>
            <person name="Shea T."/>
            <person name="Sisk P."/>
            <person name="Stolte C."/>
            <person name="Sykes S."/>
            <person name="Wortman J."/>
            <person name="Nusbaum C."/>
            <person name="Birren B."/>
        </authorList>
    </citation>
    <scope>NUCLEOTIDE SEQUENCE [LARGE SCALE GENOMIC DNA]</scope>
    <source>
        <strain evidence="2">H-22</strain>
    </source>
</reference>
<dbReference type="RefSeq" id="WP_002672233.1">
    <property type="nucleotide sequence ID" value="NZ_CM001795.1"/>
</dbReference>
<comment type="caution">
    <text evidence="2">The sequence shown here is derived from an EMBL/GenBank/DDBJ whole genome shotgun (WGS) entry which is preliminary data.</text>
</comment>
<protein>
    <submittedName>
        <fullName evidence="2">Uncharacterized protein</fullName>
    </submittedName>
</protein>
<evidence type="ECO:0000256" key="1">
    <source>
        <dbReference type="SAM" id="SignalP"/>
    </source>
</evidence>
<dbReference type="HOGENOM" id="CLU_1377591_0_0_12"/>
<feature type="signal peptide" evidence="1">
    <location>
        <begin position="1"/>
        <end position="19"/>
    </location>
</feature>
<name>A0A0E2E2X3_TREDN</name>
<sequence>MKKAISIIFIFLLSCAAFAQNYSKPGRNEVVLVFSVEIRPSVNREFFKEYLSIPSMPMSDLIINETGRPVSNDPGDSISLYCEGDDKLDKPTAVSDVEEIISIKVPVPRSGEIVLNFCTYNFFKGTAFRFFLPFAVKIKVQPDFKYYYLGHLEYKRKGGMEYEIVDVKKHDNYDVVVPIIKKRYGENAELVRAAMTSIDKK</sequence>
<dbReference type="PATRIC" id="fig|999432.5.peg.2228"/>
<keyword evidence="1" id="KW-0732">Signal</keyword>
<dbReference type="Proteomes" id="UP000011705">
    <property type="component" value="Chromosome"/>
</dbReference>
<accession>A0A0E2E2X3</accession>
<dbReference type="PROSITE" id="PS51257">
    <property type="entry name" value="PROKAR_LIPOPROTEIN"/>
    <property type="match status" value="1"/>
</dbReference>
<gene>
    <name evidence="2" type="ORF">HMPREF9726_02146</name>
</gene>